<keyword evidence="8" id="KW-0807">Transducer</keyword>
<evidence type="ECO:0000256" key="9">
    <source>
        <dbReference type="SAM" id="MobiDB-lite"/>
    </source>
</evidence>
<dbReference type="AlphaFoldDB" id="A0A3M6TDR0"/>
<evidence type="ECO:0000259" key="11">
    <source>
        <dbReference type="PROSITE" id="PS50262"/>
    </source>
</evidence>
<proteinExistence type="predicted"/>
<dbReference type="GO" id="GO:0004930">
    <property type="term" value="F:G protein-coupled receptor activity"/>
    <property type="evidence" value="ECO:0007669"/>
    <property type="project" value="UniProtKB-KW"/>
</dbReference>
<dbReference type="CDD" id="cd00637">
    <property type="entry name" value="7tm_classA_rhodopsin-like"/>
    <property type="match status" value="1"/>
</dbReference>
<feature type="transmembrane region" description="Helical" evidence="10">
    <location>
        <begin position="97"/>
        <end position="117"/>
    </location>
</feature>
<dbReference type="InterPro" id="IPR017452">
    <property type="entry name" value="GPCR_Rhodpsn_7TM"/>
</dbReference>
<keyword evidence="3 10" id="KW-0812">Transmembrane</keyword>
<evidence type="ECO:0000256" key="8">
    <source>
        <dbReference type="ARBA" id="ARBA00023224"/>
    </source>
</evidence>
<dbReference type="EMBL" id="RCHS01003809">
    <property type="protein sequence ID" value="RMX39520.1"/>
    <property type="molecule type" value="Genomic_DNA"/>
</dbReference>
<keyword evidence="2" id="KW-1003">Cell membrane</keyword>
<evidence type="ECO:0000256" key="10">
    <source>
        <dbReference type="SAM" id="Phobius"/>
    </source>
</evidence>
<keyword evidence="7" id="KW-0675">Receptor</keyword>
<keyword evidence="13" id="KW-1185">Reference proteome</keyword>
<dbReference type="OrthoDB" id="6376512at2759"/>
<dbReference type="Pfam" id="PF00001">
    <property type="entry name" value="7tm_1"/>
    <property type="match status" value="1"/>
</dbReference>
<feature type="domain" description="G-protein coupled receptors family 1 profile" evidence="11">
    <location>
        <begin position="76"/>
        <end position="330"/>
    </location>
</feature>
<comment type="caution">
    <text evidence="12">The sequence shown here is derived from an EMBL/GenBank/DDBJ whole genome shotgun (WGS) entry which is preliminary data.</text>
</comment>
<evidence type="ECO:0000313" key="13">
    <source>
        <dbReference type="Proteomes" id="UP000275408"/>
    </source>
</evidence>
<evidence type="ECO:0000313" key="12">
    <source>
        <dbReference type="EMBL" id="RMX39520.1"/>
    </source>
</evidence>
<keyword evidence="5" id="KW-0297">G-protein coupled receptor</keyword>
<sequence length="369" mass="41694">MEGPERSVLKRLKVMVKCIRIKHSFPKANEKQDISTMSDQQNQNSSLNGDSQGRNSVEIVLESFTAIIIFLASILTNCIVLYVIRTNPTLKTFTNKIIANLCLVDMAETLLIMPLWVTSLIKGQWIFGNIICNVSGFLFFAMANATLYSLLLIALSRYFKVVKPQLYNGIFFAKKSRPKILLALCWIAPLIICSPPLYGWGKYKFYPQSFLCTFEWSFDGLHVSYLVFLAITQPSPYIICWCYFKIYNTVRRNRIQICTRANRAACKNAHNAENMCIHTTLGIACVVVLCWLPKAILVLLLGGGKKGLSLPLMISSYLVFLACCLNPIVYGMMNPQFKPAFKALFIKRGMRNPDLAAFSTYSIPTIHSK</sequence>
<dbReference type="Proteomes" id="UP000275408">
    <property type="component" value="Unassembled WGS sequence"/>
</dbReference>
<dbReference type="PRINTS" id="PR00237">
    <property type="entry name" value="GPCRRHODOPSN"/>
</dbReference>
<evidence type="ECO:0000256" key="2">
    <source>
        <dbReference type="ARBA" id="ARBA00022475"/>
    </source>
</evidence>
<feature type="transmembrane region" description="Helical" evidence="10">
    <location>
        <begin position="314"/>
        <end position="333"/>
    </location>
</feature>
<evidence type="ECO:0000256" key="6">
    <source>
        <dbReference type="ARBA" id="ARBA00023136"/>
    </source>
</evidence>
<evidence type="ECO:0000256" key="5">
    <source>
        <dbReference type="ARBA" id="ARBA00023040"/>
    </source>
</evidence>
<feature type="transmembrane region" description="Helical" evidence="10">
    <location>
        <begin position="221"/>
        <end position="244"/>
    </location>
</feature>
<evidence type="ECO:0000256" key="4">
    <source>
        <dbReference type="ARBA" id="ARBA00022989"/>
    </source>
</evidence>
<dbReference type="STRING" id="46731.A0A3M6TDR0"/>
<keyword evidence="6 10" id="KW-0472">Membrane</keyword>
<dbReference type="InterPro" id="IPR000276">
    <property type="entry name" value="GPCR_Rhodpsn"/>
</dbReference>
<evidence type="ECO:0000256" key="1">
    <source>
        <dbReference type="ARBA" id="ARBA00004651"/>
    </source>
</evidence>
<evidence type="ECO:0000256" key="3">
    <source>
        <dbReference type="ARBA" id="ARBA00022692"/>
    </source>
</evidence>
<name>A0A3M6TDR0_POCDA</name>
<dbReference type="PANTHER" id="PTHR22752">
    <property type="entry name" value="G PROTEIN-COUPLED RECEPTOR"/>
    <property type="match status" value="1"/>
</dbReference>
<dbReference type="SUPFAM" id="SSF81321">
    <property type="entry name" value="Family A G protein-coupled receptor-like"/>
    <property type="match status" value="1"/>
</dbReference>
<reference evidence="12 13" key="1">
    <citation type="journal article" date="2018" name="Sci. Rep.">
        <title>Comparative analysis of the Pocillopora damicornis genome highlights role of immune system in coral evolution.</title>
        <authorList>
            <person name="Cunning R."/>
            <person name="Bay R.A."/>
            <person name="Gillette P."/>
            <person name="Baker A.C."/>
            <person name="Traylor-Knowles N."/>
        </authorList>
    </citation>
    <scope>NUCLEOTIDE SEQUENCE [LARGE SCALE GENOMIC DNA]</scope>
    <source>
        <strain evidence="12">RSMAS</strain>
        <tissue evidence="12">Whole animal</tissue>
    </source>
</reference>
<organism evidence="12 13">
    <name type="scientific">Pocillopora damicornis</name>
    <name type="common">Cauliflower coral</name>
    <name type="synonym">Millepora damicornis</name>
    <dbReference type="NCBI Taxonomy" id="46731"/>
    <lineage>
        <taxon>Eukaryota</taxon>
        <taxon>Metazoa</taxon>
        <taxon>Cnidaria</taxon>
        <taxon>Anthozoa</taxon>
        <taxon>Hexacorallia</taxon>
        <taxon>Scleractinia</taxon>
        <taxon>Astrocoeniina</taxon>
        <taxon>Pocilloporidae</taxon>
        <taxon>Pocillopora</taxon>
    </lineage>
</organism>
<dbReference type="GO" id="GO:0005886">
    <property type="term" value="C:plasma membrane"/>
    <property type="evidence" value="ECO:0007669"/>
    <property type="project" value="UniProtKB-SubCell"/>
</dbReference>
<accession>A0A3M6TDR0</accession>
<dbReference type="Gene3D" id="1.20.1070.10">
    <property type="entry name" value="Rhodopsin 7-helix transmembrane proteins"/>
    <property type="match status" value="1"/>
</dbReference>
<evidence type="ECO:0000256" key="7">
    <source>
        <dbReference type="ARBA" id="ARBA00023170"/>
    </source>
</evidence>
<feature type="transmembrane region" description="Helical" evidence="10">
    <location>
        <begin position="64"/>
        <end position="85"/>
    </location>
</feature>
<feature type="transmembrane region" description="Helical" evidence="10">
    <location>
        <begin position="281"/>
        <end position="302"/>
    </location>
</feature>
<protein>
    <recommendedName>
        <fullName evidence="11">G-protein coupled receptors family 1 profile domain-containing protein</fullName>
    </recommendedName>
</protein>
<keyword evidence="4 10" id="KW-1133">Transmembrane helix</keyword>
<feature type="region of interest" description="Disordered" evidence="9">
    <location>
        <begin position="30"/>
        <end position="51"/>
    </location>
</feature>
<comment type="subcellular location">
    <subcellularLocation>
        <location evidence="1">Cell membrane</location>
        <topology evidence="1">Multi-pass membrane protein</topology>
    </subcellularLocation>
</comment>
<gene>
    <name evidence="12" type="ORF">pdam_00006143</name>
</gene>
<feature type="transmembrane region" description="Helical" evidence="10">
    <location>
        <begin position="180"/>
        <end position="201"/>
    </location>
</feature>
<feature type="compositionally biased region" description="Polar residues" evidence="9">
    <location>
        <begin position="34"/>
        <end position="51"/>
    </location>
</feature>
<feature type="transmembrane region" description="Helical" evidence="10">
    <location>
        <begin position="137"/>
        <end position="159"/>
    </location>
</feature>
<dbReference type="PROSITE" id="PS50262">
    <property type="entry name" value="G_PROTEIN_RECEP_F1_2"/>
    <property type="match status" value="1"/>
</dbReference>